<feature type="transmembrane region" description="Helical" evidence="1">
    <location>
        <begin position="24"/>
        <end position="49"/>
    </location>
</feature>
<sequence>MLNFSLIHKFKEQNYAIITEKSPMAALLLISVTIISGAYWTSIPFYLVIATLWLFQRKSSIPWESGITLMGSCLLAIFISSKTDYAFWIYTIKIIGCFVIVVSLRPAIQNQQRFWIDTFFVFVLWIIWETNSYFHLGRWTFDFGNRYYPNWTAVYCFLFAMLAVRWRLPLALLTALTLGWLTESRNFALALGVVGLGYLFLPFWRWVFSKTSRTVVLYLFL</sequence>
<evidence type="ECO:0000313" key="2">
    <source>
        <dbReference type="EMBL" id="SVE18630.1"/>
    </source>
</evidence>
<feature type="transmembrane region" description="Helical" evidence="1">
    <location>
        <begin position="148"/>
        <end position="166"/>
    </location>
</feature>
<evidence type="ECO:0000256" key="1">
    <source>
        <dbReference type="SAM" id="Phobius"/>
    </source>
</evidence>
<feature type="non-terminal residue" evidence="2">
    <location>
        <position position="221"/>
    </location>
</feature>
<reference evidence="2" key="1">
    <citation type="submission" date="2018-05" db="EMBL/GenBank/DDBJ databases">
        <authorList>
            <person name="Lanie J.A."/>
            <person name="Ng W.-L."/>
            <person name="Kazmierczak K.M."/>
            <person name="Andrzejewski T.M."/>
            <person name="Davidsen T.M."/>
            <person name="Wayne K.J."/>
            <person name="Tettelin H."/>
            <person name="Glass J.I."/>
            <person name="Rusch D."/>
            <person name="Podicherti R."/>
            <person name="Tsui H.-C.T."/>
            <person name="Winkler M.E."/>
        </authorList>
    </citation>
    <scope>NUCLEOTIDE SEQUENCE</scope>
</reference>
<protein>
    <submittedName>
        <fullName evidence="2">Uncharacterized protein</fullName>
    </submittedName>
</protein>
<accession>A0A383BFR4</accession>
<feature type="transmembrane region" description="Helical" evidence="1">
    <location>
        <begin position="114"/>
        <end position="136"/>
    </location>
</feature>
<feature type="transmembrane region" description="Helical" evidence="1">
    <location>
        <begin position="187"/>
        <end position="207"/>
    </location>
</feature>
<keyword evidence="1" id="KW-0472">Membrane</keyword>
<name>A0A383BFR4_9ZZZZ</name>
<gene>
    <name evidence="2" type="ORF">METZ01_LOCUS471484</name>
</gene>
<dbReference type="EMBL" id="UINC01199958">
    <property type="protein sequence ID" value="SVE18630.1"/>
    <property type="molecule type" value="Genomic_DNA"/>
</dbReference>
<proteinExistence type="predicted"/>
<keyword evidence="1" id="KW-1133">Transmembrane helix</keyword>
<feature type="transmembrane region" description="Helical" evidence="1">
    <location>
        <begin position="85"/>
        <end position="102"/>
    </location>
</feature>
<feature type="transmembrane region" description="Helical" evidence="1">
    <location>
        <begin position="61"/>
        <end position="79"/>
    </location>
</feature>
<dbReference type="AlphaFoldDB" id="A0A383BFR4"/>
<keyword evidence="1" id="KW-0812">Transmembrane</keyword>
<organism evidence="2">
    <name type="scientific">marine metagenome</name>
    <dbReference type="NCBI Taxonomy" id="408172"/>
    <lineage>
        <taxon>unclassified sequences</taxon>
        <taxon>metagenomes</taxon>
        <taxon>ecological metagenomes</taxon>
    </lineage>
</organism>